<reference evidence="1" key="2">
    <citation type="submission" date="2025-09" db="UniProtKB">
        <authorList>
            <consortium name="Ensembl"/>
        </authorList>
    </citation>
    <scope>IDENTIFICATION</scope>
</reference>
<evidence type="ECO:0000313" key="2">
    <source>
        <dbReference type="Proteomes" id="UP000694562"/>
    </source>
</evidence>
<evidence type="ECO:0000313" key="1">
    <source>
        <dbReference type="Ensembl" id="ENSFTIP00000004961.1"/>
    </source>
</evidence>
<name>A0A8C4U328_FALTI</name>
<sequence length="79" mass="8541">CLISYFWDGPRARWRGQGGRGLRSRTGVQWCPAAGPGQQAGCGTPSHAAREHPMGAAGFCPSCVLLGWLLRKCLFPAWI</sequence>
<keyword evidence="2" id="KW-1185">Reference proteome</keyword>
<protein>
    <submittedName>
        <fullName evidence="1">Uncharacterized protein</fullName>
    </submittedName>
</protein>
<accession>A0A8C4U328</accession>
<reference evidence="1" key="1">
    <citation type="submission" date="2025-08" db="UniProtKB">
        <authorList>
            <consortium name="Ensembl"/>
        </authorList>
    </citation>
    <scope>IDENTIFICATION</scope>
</reference>
<organism evidence="1 2">
    <name type="scientific">Falco tinnunculus</name>
    <name type="common">Common kestrel</name>
    <dbReference type="NCBI Taxonomy" id="100819"/>
    <lineage>
        <taxon>Eukaryota</taxon>
        <taxon>Metazoa</taxon>
        <taxon>Chordata</taxon>
        <taxon>Craniata</taxon>
        <taxon>Vertebrata</taxon>
        <taxon>Euteleostomi</taxon>
        <taxon>Archelosauria</taxon>
        <taxon>Archosauria</taxon>
        <taxon>Dinosauria</taxon>
        <taxon>Saurischia</taxon>
        <taxon>Theropoda</taxon>
        <taxon>Coelurosauria</taxon>
        <taxon>Aves</taxon>
        <taxon>Neognathae</taxon>
        <taxon>Neoaves</taxon>
        <taxon>Telluraves</taxon>
        <taxon>Australaves</taxon>
        <taxon>Falconiformes</taxon>
        <taxon>Falconidae</taxon>
        <taxon>Falco</taxon>
    </lineage>
</organism>
<dbReference type="AlphaFoldDB" id="A0A8C4U328"/>
<dbReference type="Ensembl" id="ENSFTIT00000005207.1">
    <property type="protein sequence ID" value="ENSFTIP00000004961.1"/>
    <property type="gene ID" value="ENSFTIG00000003451.1"/>
</dbReference>
<dbReference type="Proteomes" id="UP000694562">
    <property type="component" value="Unplaced"/>
</dbReference>
<proteinExistence type="predicted"/>